<dbReference type="Proteomes" id="UP000196435">
    <property type="component" value="Unassembled WGS sequence"/>
</dbReference>
<dbReference type="AlphaFoldDB" id="A0A1N6MTU3"/>
<name>A0A1N6MTU3_9GAMM</name>
<reference evidence="2" key="1">
    <citation type="submission" date="2016-12" db="EMBL/GenBank/DDBJ databases">
        <authorList>
            <person name="Gaudriault S."/>
        </authorList>
    </citation>
    <scope>NUCLEOTIDE SEQUENCE [LARGE SCALE GENOMIC DNA]</scope>
    <source>
        <strain evidence="2">HGB1681 (deposited as PTA-6826 in the American Type Culture Collection)</strain>
    </source>
</reference>
<evidence type="ECO:0000313" key="2">
    <source>
        <dbReference type="Proteomes" id="UP000196435"/>
    </source>
</evidence>
<sequence>MNWGFCYHSFMWENVIHLKSKMILNAAIQVINRENNPLIVGHNYHQQIGNTKINNPTSSKVMEKLTQYIAAGFLY</sequence>
<protein>
    <submittedName>
        <fullName evidence="1">Uncharacterized protein</fullName>
    </submittedName>
</protein>
<gene>
    <name evidence="1" type="ORF">XIS1_1370015</name>
</gene>
<proteinExistence type="predicted"/>
<organism evidence="1 2">
    <name type="scientific">Xenorhabdus innexi</name>
    <dbReference type="NCBI Taxonomy" id="290109"/>
    <lineage>
        <taxon>Bacteria</taxon>
        <taxon>Pseudomonadati</taxon>
        <taxon>Pseudomonadota</taxon>
        <taxon>Gammaproteobacteria</taxon>
        <taxon>Enterobacterales</taxon>
        <taxon>Morganellaceae</taxon>
        <taxon>Xenorhabdus</taxon>
    </lineage>
</organism>
<evidence type="ECO:0000313" key="1">
    <source>
        <dbReference type="EMBL" id="SIP72159.1"/>
    </source>
</evidence>
<accession>A0A1N6MTU3</accession>
<dbReference type="EMBL" id="FTLG01000043">
    <property type="protein sequence ID" value="SIP72159.1"/>
    <property type="molecule type" value="Genomic_DNA"/>
</dbReference>